<feature type="domain" description="Cyclic nucleotide-binding" evidence="5">
    <location>
        <begin position="12"/>
        <end position="131"/>
    </location>
</feature>
<dbReference type="OrthoDB" id="9773246at2"/>
<dbReference type="eggNOG" id="COG0664">
    <property type="taxonomic scope" value="Bacteria"/>
</dbReference>
<evidence type="ECO:0000259" key="6">
    <source>
        <dbReference type="PROSITE" id="PS50109"/>
    </source>
</evidence>
<dbReference type="PROSITE" id="PS50042">
    <property type="entry name" value="CNMP_BINDING_3"/>
    <property type="match status" value="1"/>
</dbReference>
<dbReference type="InterPro" id="IPR018490">
    <property type="entry name" value="cNMP-bd_dom_sf"/>
</dbReference>
<dbReference type="AlphaFoldDB" id="K9U7H1"/>
<gene>
    <name evidence="7" type="ORF">Chro_4994</name>
</gene>
<dbReference type="Gene3D" id="3.30.565.10">
    <property type="entry name" value="Histidine kinase-like ATPase, C-terminal domain"/>
    <property type="match status" value="1"/>
</dbReference>
<dbReference type="GO" id="GO:0000160">
    <property type="term" value="P:phosphorelay signal transduction system"/>
    <property type="evidence" value="ECO:0007669"/>
    <property type="project" value="UniProtKB-KW"/>
</dbReference>
<sequence>MLCVDELLTLELFQQLSQEQIHWVCDRAQEMELSSGEVFVKQGDPPRGFYVMLSGRVSITRISEGIEMPIGQHQAPAFFGEIQVLTDELVPVTLRALSDCRLYEISGDDFRTLLHSCRGFERLIFQAVQKRLRGLESFIQNREKMAALGTLAAGLAHELNNPAAAVIRALQDITPALLELQRMNFVYGQRQVEAEHTEKWLKVRDDGWDAVVNRRLNPIEFSDREEQLLEWLENYGVEDAWKLAEPLAAGNVDIETLTELMERWKDDPTELKDMGLRWLALSFEVMCTVSSGLRGAQRISQLVQSMKSYSYMDRGAQQIVDVHDGIEDTLQLFAYKFKQGIEIQRNYDRSLPKILAFGSELNQVWTNLIDNAVDAVSSISFANAGKGVIELATAQNGDYIQVQIADSGAGIPVEIQSRIFEPFYTTKPVGSGSGLGLDAVRRIVENRHQGTITFTSQPGKTCFTICLPIATHSYQ</sequence>
<dbReference type="SUPFAM" id="SSF55874">
    <property type="entry name" value="ATPase domain of HSP90 chaperone/DNA topoisomerase II/histidine kinase"/>
    <property type="match status" value="1"/>
</dbReference>
<dbReference type="InterPro" id="IPR036890">
    <property type="entry name" value="HATPase_C_sf"/>
</dbReference>
<dbReference type="HOGENOM" id="CLU_000445_114_81_3"/>
<dbReference type="KEGG" id="cthe:Chro_4994"/>
<reference evidence="7 8" key="1">
    <citation type="submission" date="2012-06" db="EMBL/GenBank/DDBJ databases">
        <title>Finished chromosome of genome of Chroococcidiopsis thermalis PCC 7203.</title>
        <authorList>
            <consortium name="US DOE Joint Genome Institute"/>
            <person name="Gugger M."/>
            <person name="Coursin T."/>
            <person name="Rippka R."/>
            <person name="Tandeau De Marsac N."/>
            <person name="Huntemann M."/>
            <person name="Wei C.-L."/>
            <person name="Han J."/>
            <person name="Detter J.C."/>
            <person name="Han C."/>
            <person name="Tapia R."/>
            <person name="Davenport K."/>
            <person name="Daligault H."/>
            <person name="Erkkila T."/>
            <person name="Gu W."/>
            <person name="Munk A.C.C."/>
            <person name="Teshima H."/>
            <person name="Xu Y."/>
            <person name="Chain P."/>
            <person name="Chen A."/>
            <person name="Krypides N."/>
            <person name="Mavromatis K."/>
            <person name="Markowitz V."/>
            <person name="Szeto E."/>
            <person name="Ivanova N."/>
            <person name="Mikhailova N."/>
            <person name="Ovchinnikova G."/>
            <person name="Pagani I."/>
            <person name="Pati A."/>
            <person name="Goodwin L."/>
            <person name="Peters L."/>
            <person name="Pitluck S."/>
            <person name="Woyke T."/>
            <person name="Kerfeld C."/>
        </authorList>
    </citation>
    <scope>NUCLEOTIDE SEQUENCE [LARGE SCALE GENOMIC DNA]</scope>
    <source>
        <strain evidence="7 8">PCC 7203</strain>
    </source>
</reference>
<dbReference type="InterPro" id="IPR000595">
    <property type="entry name" value="cNMP-bd_dom"/>
</dbReference>
<keyword evidence="4" id="KW-0902">Two-component regulatory system</keyword>
<dbReference type="Gene3D" id="1.10.287.130">
    <property type="match status" value="1"/>
</dbReference>
<dbReference type="SMART" id="SM00100">
    <property type="entry name" value="cNMP"/>
    <property type="match status" value="1"/>
</dbReference>
<dbReference type="InterPro" id="IPR005467">
    <property type="entry name" value="His_kinase_dom"/>
</dbReference>
<keyword evidence="3 7" id="KW-0418">Kinase</keyword>
<evidence type="ECO:0000259" key="5">
    <source>
        <dbReference type="PROSITE" id="PS50042"/>
    </source>
</evidence>
<dbReference type="PANTHER" id="PTHR43065">
    <property type="entry name" value="SENSOR HISTIDINE KINASE"/>
    <property type="match status" value="1"/>
</dbReference>
<dbReference type="CDD" id="cd00038">
    <property type="entry name" value="CAP_ED"/>
    <property type="match status" value="1"/>
</dbReference>
<dbReference type="PANTHER" id="PTHR43065:SF48">
    <property type="entry name" value="HISTIDINE KINASE"/>
    <property type="match status" value="1"/>
</dbReference>
<name>K9U7H1_CHRTP</name>
<dbReference type="InterPro" id="IPR014710">
    <property type="entry name" value="RmlC-like_jellyroll"/>
</dbReference>
<dbReference type="SMART" id="SM00387">
    <property type="entry name" value="HATPase_c"/>
    <property type="match status" value="1"/>
</dbReference>
<dbReference type="eggNOG" id="COG3852">
    <property type="taxonomic scope" value="Bacteria"/>
</dbReference>
<dbReference type="InterPro" id="IPR003594">
    <property type="entry name" value="HATPase_dom"/>
</dbReference>
<dbReference type="Pfam" id="PF00027">
    <property type="entry name" value="cNMP_binding"/>
    <property type="match status" value="1"/>
</dbReference>
<evidence type="ECO:0000313" key="8">
    <source>
        <dbReference type="Proteomes" id="UP000010384"/>
    </source>
</evidence>
<evidence type="ECO:0000256" key="3">
    <source>
        <dbReference type="ARBA" id="ARBA00022777"/>
    </source>
</evidence>
<evidence type="ECO:0000256" key="2">
    <source>
        <dbReference type="ARBA" id="ARBA00012438"/>
    </source>
</evidence>
<dbReference type="PROSITE" id="PS50109">
    <property type="entry name" value="HIS_KIN"/>
    <property type="match status" value="1"/>
</dbReference>
<dbReference type="RefSeq" id="WP_015156909.1">
    <property type="nucleotide sequence ID" value="NC_019695.1"/>
</dbReference>
<dbReference type="PRINTS" id="PR00344">
    <property type="entry name" value="BCTRLSENSOR"/>
</dbReference>
<evidence type="ECO:0000256" key="1">
    <source>
        <dbReference type="ARBA" id="ARBA00000085"/>
    </source>
</evidence>
<organism evidence="7 8">
    <name type="scientific">Chroococcidiopsis thermalis (strain PCC 7203)</name>
    <dbReference type="NCBI Taxonomy" id="251229"/>
    <lineage>
        <taxon>Bacteria</taxon>
        <taxon>Bacillati</taxon>
        <taxon>Cyanobacteriota</taxon>
        <taxon>Cyanophyceae</taxon>
        <taxon>Chroococcidiopsidales</taxon>
        <taxon>Chroococcidiopsidaceae</taxon>
        <taxon>Chroococcidiopsis</taxon>
    </lineage>
</organism>
<dbReference type="Gene3D" id="2.60.120.10">
    <property type="entry name" value="Jelly Rolls"/>
    <property type="match status" value="1"/>
</dbReference>
<dbReference type="STRING" id="251229.Chro_4994"/>
<proteinExistence type="predicted"/>
<dbReference type="EMBL" id="CP003597">
    <property type="protein sequence ID" value="AFY90371.1"/>
    <property type="molecule type" value="Genomic_DNA"/>
</dbReference>
<dbReference type="PATRIC" id="fig|251229.3.peg.5830"/>
<accession>K9U7H1</accession>
<dbReference type="InParanoid" id="K9U7H1"/>
<evidence type="ECO:0000256" key="4">
    <source>
        <dbReference type="ARBA" id="ARBA00023012"/>
    </source>
</evidence>
<dbReference type="Proteomes" id="UP000010384">
    <property type="component" value="Chromosome"/>
</dbReference>
<protein>
    <recommendedName>
        <fullName evidence="2">histidine kinase</fullName>
        <ecNumber evidence="2">2.7.13.3</ecNumber>
    </recommendedName>
</protein>
<keyword evidence="3 7" id="KW-0808">Transferase</keyword>
<feature type="domain" description="Histidine kinase" evidence="6">
    <location>
        <begin position="296"/>
        <end position="471"/>
    </location>
</feature>
<dbReference type="EC" id="2.7.13.3" evidence="2"/>
<evidence type="ECO:0000313" key="7">
    <source>
        <dbReference type="EMBL" id="AFY90371.1"/>
    </source>
</evidence>
<dbReference type="Pfam" id="PF02518">
    <property type="entry name" value="HATPase_c"/>
    <property type="match status" value="1"/>
</dbReference>
<dbReference type="SUPFAM" id="SSF51206">
    <property type="entry name" value="cAMP-binding domain-like"/>
    <property type="match status" value="1"/>
</dbReference>
<keyword evidence="8" id="KW-1185">Reference proteome</keyword>
<dbReference type="InterPro" id="IPR004358">
    <property type="entry name" value="Sig_transdc_His_kin-like_C"/>
</dbReference>
<comment type="catalytic activity">
    <reaction evidence="1">
        <text>ATP + protein L-histidine = ADP + protein N-phospho-L-histidine.</text>
        <dbReference type="EC" id="2.7.13.3"/>
    </reaction>
</comment>
<dbReference type="GO" id="GO:0004673">
    <property type="term" value="F:protein histidine kinase activity"/>
    <property type="evidence" value="ECO:0007669"/>
    <property type="project" value="UniProtKB-EC"/>
</dbReference>